<organism evidence="1">
    <name type="scientific">Tupanvirus soda lake</name>
    <dbReference type="NCBI Taxonomy" id="2126985"/>
    <lineage>
        <taxon>Viruses</taxon>
        <taxon>Varidnaviria</taxon>
        <taxon>Bamfordvirae</taxon>
        <taxon>Nucleocytoviricota</taxon>
        <taxon>Megaviricetes</taxon>
        <taxon>Imitervirales</taxon>
        <taxon>Mimiviridae</taxon>
        <taxon>Megamimivirinae</taxon>
        <taxon>Tupanvirus</taxon>
        <taxon>Tupanvirus salinum</taxon>
    </lineage>
</organism>
<name>A0A6N1NYA9_9VIRU</name>
<reference evidence="1" key="1">
    <citation type="submission" date="2017-01" db="EMBL/GenBank/DDBJ databases">
        <authorList>
            <person name="Assis F.L."/>
            <person name="Abrahao J.S."/>
            <person name="Silva L."/>
            <person name="Khalil J.B."/>
            <person name="Rodrigues R."/>
            <person name="Silva L.S."/>
            <person name="Arantes T."/>
            <person name="Boratto P."/>
            <person name="Andrade M."/>
            <person name="Kroon E.G."/>
            <person name="Ribeiro B."/>
            <person name="Bergier I."/>
            <person name="Seligmann H."/>
            <person name="Ghigo E."/>
            <person name="Colson P."/>
            <person name="Levasseur A."/>
            <person name="Raoult D."/>
            <person name="Scola B.L."/>
        </authorList>
    </citation>
    <scope>NUCLEOTIDE SEQUENCE</scope>
    <source>
        <strain evidence="1">Soda lake</strain>
    </source>
</reference>
<evidence type="ECO:0000313" key="1">
    <source>
        <dbReference type="EMBL" id="QKU35072.1"/>
    </source>
</evidence>
<dbReference type="RefSeq" id="YP_010781725.1">
    <property type="nucleotide sequence ID" value="NC_075039.1"/>
</dbReference>
<dbReference type="KEGG" id="vg:80518489"/>
<dbReference type="EMBL" id="KY523104">
    <property type="protein sequence ID" value="QKU35072.1"/>
    <property type="molecule type" value="Genomic_DNA"/>
</dbReference>
<sequence>MTDNEEQFDLAPQIDQPMNPYKIIHLYNKSNVYHLTRQVLLDSRLTQDTYCFFYHILAKNMDEFNEIYGSFACLINRNRAEADLYLNVDSESLEHIIKYIQTGKLDAKNIYSNNWKIIDEIIDLATMFGMPTLVSMMRNLHPNDEDINFQIQYIKQIANILIKIYLEIIDDDNDNDDLYLKVDQFITENKNEIVDNFIKPNMYGNAFASKCLDFIVSLFMVPILKQLHEYQHADQSSCESSLEIPISFHWEKPQQQFNCPWMNKQDSDCVPIDKNINKEHYDVIRQNLKNLFESQTNNDQENKKEKTEFDQYITPNVMNLIDEKLKSLSQTLGGNNDDNEKVEKDKTNFTEPQVNVLPVFSNFSDIINGLCKSNNLHETEDLDDTEIEQQTFEFNANPEVFKEMLNKNIDNISVNFTNLNDALKVIMDKCQQEMNKYSN</sequence>
<accession>A0A6N1NYA9</accession>
<reference evidence="1" key="2">
    <citation type="journal article" date="2018" name="Nat. Commun.">
        <title>Tailed giant Tupanvirus possesses the most complete translational apparatus of the known virosphere.</title>
        <authorList>
            <person name="Abrahao J."/>
            <person name="Silva L."/>
            <person name="Silva L.S."/>
            <person name="Khalil J.Y.B."/>
            <person name="Rodrigues R."/>
            <person name="Arantes T."/>
            <person name="Assis F."/>
            <person name="Boratto P."/>
            <person name="Andrade M."/>
            <person name="Kroon E.G."/>
            <person name="Ribeiro B."/>
            <person name="Bergier I."/>
            <person name="Seligmann H."/>
            <person name="Ghigo E."/>
            <person name="Colson P."/>
            <person name="Levasseur A."/>
            <person name="Kroemer G."/>
            <person name="Raoult D."/>
            <person name="La Scola B."/>
        </authorList>
    </citation>
    <scope>NUCLEOTIDE SEQUENCE [LARGE SCALE GENOMIC DNA]</scope>
    <source>
        <strain evidence="1">Soda lake</strain>
    </source>
</reference>
<dbReference type="GeneID" id="80518489"/>
<protein>
    <submittedName>
        <fullName evidence="1">Uncharacterized protein</fullName>
    </submittedName>
</protein>
<proteinExistence type="predicted"/>